<protein>
    <submittedName>
        <fullName evidence="2">Uncharacterized protein</fullName>
    </submittedName>
</protein>
<dbReference type="EMBL" id="BAABIM010000002">
    <property type="protein sequence ID" value="GAA4681615.1"/>
    <property type="molecule type" value="Genomic_DNA"/>
</dbReference>
<evidence type="ECO:0000313" key="2">
    <source>
        <dbReference type="EMBL" id="GAA4681615.1"/>
    </source>
</evidence>
<reference evidence="3" key="1">
    <citation type="journal article" date="2019" name="Int. J. Syst. Evol. Microbiol.">
        <title>The Global Catalogue of Microorganisms (GCM) 10K type strain sequencing project: providing services to taxonomists for standard genome sequencing and annotation.</title>
        <authorList>
            <consortium name="The Broad Institute Genomics Platform"/>
            <consortium name="The Broad Institute Genome Sequencing Center for Infectious Disease"/>
            <person name="Wu L."/>
            <person name="Ma J."/>
        </authorList>
    </citation>
    <scope>NUCLEOTIDE SEQUENCE [LARGE SCALE GENOMIC DNA]</scope>
    <source>
        <strain evidence="3">JCM 18127</strain>
    </source>
</reference>
<name>A0ABP8W815_9ACTN</name>
<feature type="region of interest" description="Disordered" evidence="1">
    <location>
        <begin position="50"/>
        <end position="73"/>
    </location>
</feature>
<sequence>MQLPLAPLLDAARRWSVESQQVARRNAMVASTACAQRRAERLEVADFLAQRDGGSSTTPDAAPDARHSAAATT</sequence>
<proteinExistence type="predicted"/>
<accession>A0ABP8W815</accession>
<evidence type="ECO:0000256" key="1">
    <source>
        <dbReference type="SAM" id="MobiDB-lite"/>
    </source>
</evidence>
<dbReference type="RefSeq" id="WP_345265014.1">
    <property type="nucleotide sequence ID" value="NZ_BAABIM010000002.1"/>
</dbReference>
<organism evidence="2 3">
    <name type="scientific">Nocardioides nanhaiensis</name>
    <dbReference type="NCBI Taxonomy" id="1476871"/>
    <lineage>
        <taxon>Bacteria</taxon>
        <taxon>Bacillati</taxon>
        <taxon>Actinomycetota</taxon>
        <taxon>Actinomycetes</taxon>
        <taxon>Propionibacteriales</taxon>
        <taxon>Nocardioidaceae</taxon>
        <taxon>Nocardioides</taxon>
    </lineage>
</organism>
<comment type="caution">
    <text evidence="2">The sequence shown here is derived from an EMBL/GenBank/DDBJ whole genome shotgun (WGS) entry which is preliminary data.</text>
</comment>
<dbReference type="Proteomes" id="UP001500621">
    <property type="component" value="Unassembled WGS sequence"/>
</dbReference>
<gene>
    <name evidence="2" type="ORF">GCM10023226_18480</name>
</gene>
<evidence type="ECO:0000313" key="3">
    <source>
        <dbReference type="Proteomes" id="UP001500621"/>
    </source>
</evidence>
<keyword evidence="3" id="KW-1185">Reference proteome</keyword>